<dbReference type="Pfam" id="PF13641">
    <property type="entry name" value="Glyco_tranf_2_3"/>
    <property type="match status" value="1"/>
</dbReference>
<evidence type="ECO:0000313" key="7">
    <source>
        <dbReference type="Proteomes" id="UP000663912"/>
    </source>
</evidence>
<evidence type="ECO:0000313" key="5">
    <source>
        <dbReference type="EMBL" id="NTF36147.1"/>
    </source>
</evidence>
<evidence type="ECO:0000256" key="1">
    <source>
        <dbReference type="ARBA" id="ARBA00006739"/>
    </source>
</evidence>
<dbReference type="RefSeq" id="WP_158006413.1">
    <property type="nucleotide sequence ID" value="NZ_CP049206.1"/>
</dbReference>
<comment type="similarity">
    <text evidence="1">Belongs to the glycosyltransferase 2 family.</text>
</comment>
<dbReference type="Proteomes" id="UP000663912">
    <property type="component" value="Chromosome 1"/>
</dbReference>
<reference evidence="5 8" key="1">
    <citation type="journal article" date="2020" name="Science">
        <title>Unexpected conservation and global transmission of agrobacterial virulence plasmids.</title>
        <authorList>
            <person name="Weisberg A.J."/>
            <person name="Davis E.W. 2nd"/>
            <person name="Tabima J."/>
            <person name="Belcher M.S."/>
            <person name="Miller M."/>
            <person name="Kuo C.H."/>
            <person name="Loper J.E."/>
            <person name="Grunwald N.J."/>
            <person name="Putnam M.L."/>
            <person name="Chang J.H."/>
        </authorList>
    </citation>
    <scope>NUCLEOTIDE SEQUENCE [LARGE SCALE GENOMIC DNA]</scope>
    <source>
        <strain evidence="5 8">A19/93</strain>
    </source>
</reference>
<dbReference type="Gene3D" id="3.90.550.10">
    <property type="entry name" value="Spore Coat Polysaccharide Biosynthesis Protein SpsA, Chain A"/>
    <property type="match status" value="1"/>
</dbReference>
<dbReference type="PANTHER" id="PTHR43630">
    <property type="entry name" value="POLY-BETA-1,6-N-ACETYL-D-GLUCOSAMINE SYNTHASE"/>
    <property type="match status" value="1"/>
</dbReference>
<keyword evidence="4" id="KW-0472">Membrane</keyword>
<sequence length="481" mass="52989">MTVSITRYFPVLIPPSLYFSPKALAIPPFDFLAAKELAFATDGNGIGVETSAISLVSATTVLKWFFVVTVGVGTGRLLVMAALGLWSRAKASYSAAPMLATKLRKTEQLPVSISVLVPCYNEEKVISATIRRLLDSRDVSFEIIVVDDGSTDHTARCVERDFSGDQRVRLFSKPNGGKASALNFAMTVARSDLLVALDADTHFEPTTAAALVKHFDNPAIGAVAGNAKVGNARNLLTRWQSVEYVTSQNMERIAFARLGAMMVVPGAAGAWRRQAVIEAGGFSEETMAEDQDLTIAIQRLGWHVAYEPAAIAWTEAPETLADFIRQRLRWSFGTLQCLLKHRGLYRSRYGRGLAWIAVPQAWLFQVAASITAPLTDVAVLIVLSVSVTNWITDGSGYIFGYQLVFFCLVLQLLIEIIYGKFAYGLDARESRLPLVTYLSQRFAYRQVLYYAMLKALYRYVAGQKVHWTKLARSGQIVMASN</sequence>
<evidence type="ECO:0000313" key="6">
    <source>
        <dbReference type="EMBL" id="QTG01231.1"/>
    </source>
</evidence>
<gene>
    <name evidence="5" type="ORF">G6L72_05365</name>
    <name evidence="6" type="ORF">G6M88_12900</name>
</gene>
<feature type="transmembrane region" description="Helical" evidence="4">
    <location>
        <begin position="64"/>
        <end position="86"/>
    </location>
</feature>
<keyword evidence="4" id="KW-0812">Transmembrane</keyword>
<dbReference type="InterPro" id="IPR029044">
    <property type="entry name" value="Nucleotide-diphossugar_trans"/>
</dbReference>
<keyword evidence="3" id="KW-0808">Transferase</keyword>
<feature type="transmembrane region" description="Helical" evidence="4">
    <location>
        <begin position="397"/>
        <end position="418"/>
    </location>
</feature>
<evidence type="ECO:0000256" key="2">
    <source>
        <dbReference type="ARBA" id="ARBA00022676"/>
    </source>
</evidence>
<dbReference type="PANTHER" id="PTHR43630:SF1">
    <property type="entry name" value="POLY-BETA-1,6-N-ACETYL-D-GLUCOSAMINE SYNTHASE"/>
    <property type="match status" value="1"/>
</dbReference>
<keyword evidence="2" id="KW-0328">Glycosyltransferase</keyword>
<name>A0AAE7R4K1_9HYPH</name>
<organism evidence="6 7">
    <name type="scientific">Agrobacterium rubi</name>
    <dbReference type="NCBI Taxonomy" id="28099"/>
    <lineage>
        <taxon>Bacteria</taxon>
        <taxon>Pseudomonadati</taxon>
        <taxon>Pseudomonadota</taxon>
        <taxon>Alphaproteobacteria</taxon>
        <taxon>Hyphomicrobiales</taxon>
        <taxon>Rhizobiaceae</taxon>
        <taxon>Rhizobium/Agrobacterium group</taxon>
        <taxon>Agrobacterium</taxon>
    </lineage>
</organism>
<reference evidence="6" key="2">
    <citation type="submission" date="2020-02" db="EMBL/GenBank/DDBJ databases">
        <title>Unexpected conservation and global transmission of agrobacterial virulence plasmids.</title>
        <authorList>
            <person name="Weisberg A.J."/>
            <person name="Davis E.W. II"/>
            <person name="Tabima J.R."/>
            <person name="Belcher M.S."/>
            <person name="Miller M."/>
            <person name="Kuo C.-H."/>
            <person name="Loper J.E."/>
            <person name="Grunwald N.J."/>
            <person name="Putnam M.L."/>
            <person name="Chang J.H."/>
        </authorList>
    </citation>
    <scope>NUCLEOTIDE SEQUENCE</scope>
    <source>
        <strain evidence="6">W2/73</strain>
    </source>
</reference>
<protein>
    <submittedName>
        <fullName evidence="6">Glycosyltransferase family 2 protein</fullName>
    </submittedName>
</protein>
<dbReference type="EMBL" id="JAAMCP010000003">
    <property type="protein sequence ID" value="NTF36147.1"/>
    <property type="molecule type" value="Genomic_DNA"/>
</dbReference>
<evidence type="ECO:0000256" key="4">
    <source>
        <dbReference type="SAM" id="Phobius"/>
    </source>
</evidence>
<feature type="transmembrane region" description="Helical" evidence="4">
    <location>
        <begin position="352"/>
        <end position="385"/>
    </location>
</feature>
<dbReference type="GO" id="GO:0016757">
    <property type="term" value="F:glycosyltransferase activity"/>
    <property type="evidence" value="ECO:0007669"/>
    <property type="project" value="UniProtKB-KW"/>
</dbReference>
<dbReference type="Proteomes" id="UP000822331">
    <property type="component" value="Unassembled WGS sequence"/>
</dbReference>
<dbReference type="CDD" id="cd06423">
    <property type="entry name" value="CESA_like"/>
    <property type="match status" value="1"/>
</dbReference>
<dbReference type="AlphaFoldDB" id="A0AAE7R4K1"/>
<keyword evidence="8" id="KW-1185">Reference proteome</keyword>
<evidence type="ECO:0000256" key="3">
    <source>
        <dbReference type="ARBA" id="ARBA00022679"/>
    </source>
</evidence>
<dbReference type="EMBL" id="CP049206">
    <property type="protein sequence ID" value="QTG01231.1"/>
    <property type="molecule type" value="Genomic_DNA"/>
</dbReference>
<accession>A0AAE7R4K1</accession>
<keyword evidence="4" id="KW-1133">Transmembrane helix</keyword>
<dbReference type="SUPFAM" id="SSF53448">
    <property type="entry name" value="Nucleotide-diphospho-sugar transferases"/>
    <property type="match status" value="1"/>
</dbReference>
<evidence type="ECO:0000313" key="8">
    <source>
        <dbReference type="Proteomes" id="UP000822331"/>
    </source>
</evidence>
<proteinExistence type="inferred from homology"/>
<dbReference type="KEGG" id="arui:G6M88_12900"/>